<organism evidence="2 3">
    <name type="scientific">Flavobacterium chungangense</name>
    <dbReference type="NCBI Taxonomy" id="554283"/>
    <lineage>
        <taxon>Bacteria</taxon>
        <taxon>Pseudomonadati</taxon>
        <taxon>Bacteroidota</taxon>
        <taxon>Flavobacteriia</taxon>
        <taxon>Flavobacteriales</taxon>
        <taxon>Flavobacteriaceae</taxon>
        <taxon>Flavobacterium</taxon>
    </lineage>
</organism>
<dbReference type="Proteomes" id="UP000556700">
    <property type="component" value="Unassembled WGS sequence"/>
</dbReference>
<proteinExistence type="predicted"/>
<evidence type="ECO:0000256" key="1">
    <source>
        <dbReference type="SAM" id="SignalP"/>
    </source>
</evidence>
<comment type="caution">
    <text evidence="2">The sequence shown here is derived from an EMBL/GenBank/DDBJ whole genome shotgun (WGS) entry which is preliminary data.</text>
</comment>
<protein>
    <submittedName>
        <fullName evidence="2">Uncharacterized protein</fullName>
    </submittedName>
</protein>
<sequence>MKKVVVVLGFFAFFVVIASNTDIQNQLNNDVNMSTLLRLNTANAECIPASNGASAGRCSFSGRCFYDVTVRDCAL</sequence>
<gene>
    <name evidence="2" type="ORF">FLACHUCJ7_04528</name>
</gene>
<dbReference type="RefSeq" id="WP_031455440.1">
    <property type="nucleotide sequence ID" value="NZ_CAIJDO010000326.1"/>
</dbReference>
<evidence type="ECO:0000313" key="3">
    <source>
        <dbReference type="Proteomes" id="UP000556700"/>
    </source>
</evidence>
<feature type="chain" id="PRO_5028391272" evidence="1">
    <location>
        <begin position="19"/>
        <end position="75"/>
    </location>
</feature>
<keyword evidence="1" id="KW-0732">Signal</keyword>
<dbReference type="EMBL" id="CAIJDO010000326">
    <property type="protein sequence ID" value="CAD0009888.1"/>
    <property type="molecule type" value="Genomic_DNA"/>
</dbReference>
<dbReference type="AlphaFoldDB" id="A0A6V6ZDL8"/>
<accession>A0A6V6ZDL8</accession>
<evidence type="ECO:0000313" key="2">
    <source>
        <dbReference type="EMBL" id="CAD0009888.1"/>
    </source>
</evidence>
<reference evidence="2 3" key="1">
    <citation type="submission" date="2020-06" db="EMBL/GenBank/DDBJ databases">
        <authorList>
            <person name="Criscuolo A."/>
        </authorList>
    </citation>
    <scope>NUCLEOTIDE SEQUENCE [LARGE SCALE GENOMIC DNA]</scope>
    <source>
        <strain evidence="3">CIP 110025</strain>
    </source>
</reference>
<keyword evidence="3" id="KW-1185">Reference proteome</keyword>
<feature type="signal peptide" evidence="1">
    <location>
        <begin position="1"/>
        <end position="18"/>
    </location>
</feature>
<name>A0A6V6ZDL8_9FLAO</name>